<organism evidence="8 9">
    <name type="scientific">Amblyomma americanum</name>
    <name type="common">Lone star tick</name>
    <dbReference type="NCBI Taxonomy" id="6943"/>
    <lineage>
        <taxon>Eukaryota</taxon>
        <taxon>Metazoa</taxon>
        <taxon>Ecdysozoa</taxon>
        <taxon>Arthropoda</taxon>
        <taxon>Chelicerata</taxon>
        <taxon>Arachnida</taxon>
        <taxon>Acari</taxon>
        <taxon>Parasitiformes</taxon>
        <taxon>Ixodida</taxon>
        <taxon>Ixodoidea</taxon>
        <taxon>Ixodidae</taxon>
        <taxon>Amblyomminae</taxon>
        <taxon>Amblyomma</taxon>
    </lineage>
</organism>
<dbReference type="GO" id="GO:0005764">
    <property type="term" value="C:lysosome"/>
    <property type="evidence" value="ECO:0007669"/>
    <property type="project" value="TreeGrafter"/>
</dbReference>
<protein>
    <recommendedName>
        <fullName evidence="7">Peptidase A1 domain-containing protein</fullName>
    </recommendedName>
</protein>
<dbReference type="PROSITE" id="PS00141">
    <property type="entry name" value="ASP_PROTEASE"/>
    <property type="match status" value="2"/>
</dbReference>
<keyword evidence="5" id="KW-0378">Hydrolase</keyword>
<comment type="caution">
    <text evidence="8">The sequence shown here is derived from an EMBL/GenBank/DDBJ whole genome shotgun (WGS) entry which is preliminary data.</text>
</comment>
<evidence type="ECO:0000313" key="9">
    <source>
        <dbReference type="Proteomes" id="UP001321473"/>
    </source>
</evidence>
<dbReference type="InterPro" id="IPR033121">
    <property type="entry name" value="PEPTIDASE_A1"/>
</dbReference>
<dbReference type="SUPFAM" id="SSF50630">
    <property type="entry name" value="Acid proteases"/>
    <property type="match status" value="1"/>
</dbReference>
<dbReference type="InterPro" id="IPR001969">
    <property type="entry name" value="Aspartic_peptidase_AS"/>
</dbReference>
<reference evidence="8 9" key="1">
    <citation type="journal article" date="2023" name="Arcadia Sci">
        <title>De novo assembly of a long-read Amblyomma americanum tick genome.</title>
        <authorList>
            <person name="Chou S."/>
            <person name="Poskanzer K.E."/>
            <person name="Rollins M."/>
            <person name="Thuy-Boun P.S."/>
        </authorList>
    </citation>
    <scope>NUCLEOTIDE SEQUENCE [LARGE SCALE GENOMIC DNA]</scope>
    <source>
        <strain evidence="8">F_SG_1</strain>
        <tissue evidence="8">Salivary glands</tissue>
    </source>
</reference>
<dbReference type="FunFam" id="2.40.70.10:FF:000044">
    <property type="entry name" value="Lysosomal aspartic protease"/>
    <property type="match status" value="1"/>
</dbReference>
<accession>A0AAQ4D5V6</accession>
<comment type="similarity">
    <text evidence="1 5">Belongs to the peptidase A1 family.</text>
</comment>
<feature type="domain" description="Peptidase A1" evidence="7">
    <location>
        <begin position="70"/>
        <end position="387"/>
    </location>
</feature>
<keyword evidence="5" id="KW-0645">Protease</keyword>
<evidence type="ECO:0000256" key="4">
    <source>
        <dbReference type="PIRSR" id="PIRSR601461-2"/>
    </source>
</evidence>
<keyword evidence="5" id="KW-0064">Aspartyl protease</keyword>
<dbReference type="Gene3D" id="2.40.70.10">
    <property type="entry name" value="Acid Proteases"/>
    <property type="match status" value="2"/>
</dbReference>
<keyword evidence="2 4" id="KW-1015">Disulfide bond</keyword>
<dbReference type="GO" id="GO:0006508">
    <property type="term" value="P:proteolysis"/>
    <property type="evidence" value="ECO:0007669"/>
    <property type="project" value="UniProtKB-KW"/>
</dbReference>
<dbReference type="InterPro" id="IPR001461">
    <property type="entry name" value="Aspartic_peptidase_A1"/>
</dbReference>
<dbReference type="GO" id="GO:0004190">
    <property type="term" value="F:aspartic-type endopeptidase activity"/>
    <property type="evidence" value="ECO:0007669"/>
    <property type="project" value="UniProtKB-KW"/>
</dbReference>
<evidence type="ECO:0000256" key="1">
    <source>
        <dbReference type="ARBA" id="ARBA00007447"/>
    </source>
</evidence>
<dbReference type="FunFam" id="2.40.70.10:FF:000004">
    <property type="entry name" value="Pepsin A"/>
    <property type="match status" value="1"/>
</dbReference>
<evidence type="ECO:0000256" key="3">
    <source>
        <dbReference type="PIRSR" id="PIRSR601461-1"/>
    </source>
</evidence>
<feature type="active site" evidence="3">
    <location>
        <position position="88"/>
    </location>
</feature>
<feature type="disulfide bond" evidence="4">
    <location>
        <begin position="101"/>
        <end position="108"/>
    </location>
</feature>
<gene>
    <name evidence="8" type="ORF">V5799_004523</name>
</gene>
<keyword evidence="9" id="KW-1185">Reference proteome</keyword>
<feature type="chain" id="PRO_5042958239" description="Peptidase A1 domain-containing protein" evidence="6">
    <location>
        <begin position="21"/>
        <end position="390"/>
    </location>
</feature>
<dbReference type="Pfam" id="PF00026">
    <property type="entry name" value="Asp"/>
    <property type="match status" value="1"/>
</dbReference>
<dbReference type="PANTHER" id="PTHR47966:SF51">
    <property type="entry name" value="BETA-SITE APP-CLEAVING ENZYME, ISOFORM A-RELATED"/>
    <property type="match status" value="1"/>
</dbReference>
<evidence type="ECO:0000256" key="2">
    <source>
        <dbReference type="ARBA" id="ARBA00023157"/>
    </source>
</evidence>
<dbReference type="InterPro" id="IPR012848">
    <property type="entry name" value="Aspartic_peptidase_N"/>
</dbReference>
<dbReference type="PRINTS" id="PR00792">
    <property type="entry name" value="PEPSIN"/>
</dbReference>
<sequence>MASRLPALAVLLVLLGAASALLRVPLHRMKSARERLWEQGKHMNVRPGWSVKNANGPIPEPLKNYLDVQYYGNITLGTPQQTFAVVFDTGSSNLWVPSSKCPDTSPACRIHHKYYSNQSSTYVKNGTHFEIEYGSGTVKGELSADVFGIGDVRVKAQTFAEIVEEDGEAFAASKFDGILGLGYPQNAVLGVPPAFDNMIQQGVAEKPVFSFYLDRNLEDPNGGEVLFGGIDEAHYTGDVTYVPVTRKGYWQFHMDEIQLPGGATFCKGGCEAIADTGTSFLVGPPRETEEINKAIGASEISPGQYAVDCKLLPKLPKITFRLNKHDFVLRPDDYILKVTQEGTTFCLSGFSGLDIPPPMGPLWILGDMFIGRYYTIFDRGNDRVGFAEAR</sequence>
<dbReference type="PANTHER" id="PTHR47966">
    <property type="entry name" value="BETA-SITE APP-CLEAVING ENZYME, ISOFORM A-RELATED"/>
    <property type="match status" value="1"/>
</dbReference>
<feature type="active site" evidence="3">
    <location>
        <position position="275"/>
    </location>
</feature>
<feature type="signal peptide" evidence="6">
    <location>
        <begin position="1"/>
        <end position="20"/>
    </location>
</feature>
<evidence type="ECO:0000256" key="5">
    <source>
        <dbReference type="RuleBase" id="RU000454"/>
    </source>
</evidence>
<feature type="disulfide bond" evidence="4">
    <location>
        <begin position="266"/>
        <end position="270"/>
    </location>
</feature>
<evidence type="ECO:0000313" key="8">
    <source>
        <dbReference type="EMBL" id="KAK8757846.1"/>
    </source>
</evidence>
<dbReference type="EMBL" id="JARKHS020034748">
    <property type="protein sequence ID" value="KAK8757846.1"/>
    <property type="molecule type" value="Genomic_DNA"/>
</dbReference>
<dbReference type="AlphaFoldDB" id="A0AAQ4D5V6"/>
<name>A0AAQ4D5V6_AMBAM</name>
<evidence type="ECO:0000256" key="6">
    <source>
        <dbReference type="SAM" id="SignalP"/>
    </source>
</evidence>
<dbReference type="PROSITE" id="PS51767">
    <property type="entry name" value="PEPTIDASE_A1"/>
    <property type="match status" value="1"/>
</dbReference>
<dbReference type="Proteomes" id="UP001321473">
    <property type="component" value="Unassembled WGS sequence"/>
</dbReference>
<proteinExistence type="inferred from homology"/>
<evidence type="ECO:0000259" key="7">
    <source>
        <dbReference type="PROSITE" id="PS51767"/>
    </source>
</evidence>
<keyword evidence="6" id="KW-0732">Signal</keyword>
<dbReference type="Pfam" id="PF07966">
    <property type="entry name" value="A1_Propeptide"/>
    <property type="match status" value="1"/>
</dbReference>
<dbReference type="InterPro" id="IPR021109">
    <property type="entry name" value="Peptidase_aspartic_dom_sf"/>
</dbReference>